<dbReference type="AlphaFoldDB" id="A0A8X7T8Q4"/>
<evidence type="ECO:0000313" key="1">
    <source>
        <dbReference type="EMBL" id="KAE8272203.1"/>
    </source>
</evidence>
<gene>
    <name evidence="1" type="ORF">A4X09_0g106</name>
</gene>
<reference evidence="1" key="2">
    <citation type="journal article" date="2019" name="IMA Fungus">
        <title>Genome sequencing and comparison of five Tilletia species to identify candidate genes for the detection of regulated species infecting wheat.</title>
        <authorList>
            <person name="Nguyen H.D.T."/>
            <person name="Sultana T."/>
            <person name="Kesanakurti P."/>
            <person name="Hambleton S."/>
        </authorList>
    </citation>
    <scope>NUCLEOTIDE SEQUENCE</scope>
    <source>
        <strain evidence="1">DAOMC 236422</strain>
    </source>
</reference>
<sequence>MSAIGGVYDFLFVPFLLPAQTVQSLLPEGSNLLPIPSSILTALSLEDNNTNNGEQTHLVALELGYQKNTGPLLLPFGLNFSEAKLEIPFVSHPRDESTPFLLKQTILFSNTLLANSSNMIAGLKSHKATFLPKGVDKPRNVPADSSEPIQYNVQDFLESTFEPASSTTGGPPEPESDLETLRALTTLFHSNWFGHKSGGTITRFEFARLSTELPHTAVGKKDAEIGPRRYVASEPIRIRLDAFRHGSSAESSSDAIEVPKGTKAWRVRAQFRSWVRSV</sequence>
<name>A0A8X7T8Q4_9BASI</name>
<protein>
    <submittedName>
        <fullName evidence="1">Uncharacterized protein</fullName>
    </submittedName>
</protein>
<dbReference type="Proteomes" id="UP000078113">
    <property type="component" value="Unassembled WGS sequence"/>
</dbReference>
<proteinExistence type="predicted"/>
<accession>A0A8X7T8Q4</accession>
<reference evidence="1" key="1">
    <citation type="submission" date="2016-04" db="EMBL/GenBank/DDBJ databases">
        <authorList>
            <person name="Nguyen H.D."/>
            <person name="Samba Siva P."/>
            <person name="Cullis J."/>
            <person name="Levesque C.A."/>
            <person name="Hambleton S."/>
        </authorList>
    </citation>
    <scope>NUCLEOTIDE SEQUENCE</scope>
    <source>
        <strain evidence="1">DAOMC 236422</strain>
    </source>
</reference>
<comment type="caution">
    <text evidence="1">The sequence shown here is derived from an EMBL/GenBank/DDBJ whole genome shotgun (WGS) entry which is preliminary data.</text>
</comment>
<evidence type="ECO:0000313" key="2">
    <source>
        <dbReference type="Proteomes" id="UP000078113"/>
    </source>
</evidence>
<keyword evidence="2" id="KW-1185">Reference proteome</keyword>
<dbReference type="EMBL" id="LWDG02000002">
    <property type="protein sequence ID" value="KAE8272203.1"/>
    <property type="molecule type" value="Genomic_DNA"/>
</dbReference>
<organism evidence="1 2">
    <name type="scientific">Tilletia walkeri</name>
    <dbReference type="NCBI Taxonomy" id="117179"/>
    <lineage>
        <taxon>Eukaryota</taxon>
        <taxon>Fungi</taxon>
        <taxon>Dikarya</taxon>
        <taxon>Basidiomycota</taxon>
        <taxon>Ustilaginomycotina</taxon>
        <taxon>Exobasidiomycetes</taxon>
        <taxon>Tilletiales</taxon>
        <taxon>Tilletiaceae</taxon>
        <taxon>Tilletia</taxon>
    </lineage>
</organism>